<organism evidence="2 3">
    <name type="scientific">Pelagovum pacificum</name>
    <dbReference type="NCBI Taxonomy" id="2588711"/>
    <lineage>
        <taxon>Bacteria</taxon>
        <taxon>Pseudomonadati</taxon>
        <taxon>Pseudomonadota</taxon>
        <taxon>Alphaproteobacteria</taxon>
        <taxon>Rhodobacterales</taxon>
        <taxon>Paracoccaceae</taxon>
        <taxon>Pelagovum</taxon>
    </lineage>
</organism>
<evidence type="ECO:0000313" key="3">
    <source>
        <dbReference type="Proteomes" id="UP000314011"/>
    </source>
</evidence>
<name>A0A5C5GG54_9RHOB</name>
<keyword evidence="1" id="KW-0812">Transmembrane</keyword>
<keyword evidence="1" id="KW-1133">Transmembrane helix</keyword>
<sequence>MTILSIILFSVIVLLHACALALAILCGSLMARLSPATTDKTIEDLQFAIRLWGFVSPCLTAAGIALSQAI</sequence>
<dbReference type="RefSeq" id="WP_140193625.1">
    <property type="nucleotide sequence ID" value="NZ_CP065915.1"/>
</dbReference>
<dbReference type="Proteomes" id="UP000314011">
    <property type="component" value="Unassembled WGS sequence"/>
</dbReference>
<protein>
    <submittedName>
        <fullName evidence="2">Uncharacterized protein</fullName>
    </submittedName>
</protein>
<evidence type="ECO:0000256" key="1">
    <source>
        <dbReference type="SAM" id="Phobius"/>
    </source>
</evidence>
<evidence type="ECO:0000313" key="2">
    <source>
        <dbReference type="EMBL" id="TNY32941.1"/>
    </source>
</evidence>
<dbReference type="AlphaFoldDB" id="A0A5C5GG54"/>
<reference evidence="2 3" key="1">
    <citation type="submission" date="2019-06" db="EMBL/GenBank/DDBJ databases">
        <title>Genome of new Rhodobacteraceae sp. SM1903.</title>
        <authorList>
            <person name="Ren X."/>
        </authorList>
    </citation>
    <scope>NUCLEOTIDE SEQUENCE [LARGE SCALE GENOMIC DNA]</scope>
    <source>
        <strain evidence="2 3">SM1903</strain>
    </source>
</reference>
<dbReference type="EMBL" id="VFFF01000001">
    <property type="protein sequence ID" value="TNY32941.1"/>
    <property type="molecule type" value="Genomic_DNA"/>
</dbReference>
<comment type="caution">
    <text evidence="2">The sequence shown here is derived from an EMBL/GenBank/DDBJ whole genome shotgun (WGS) entry which is preliminary data.</text>
</comment>
<proteinExistence type="predicted"/>
<accession>A0A5C5GG54</accession>
<keyword evidence="3" id="KW-1185">Reference proteome</keyword>
<gene>
    <name evidence="2" type="ORF">FHY64_06595</name>
</gene>
<keyword evidence="1" id="KW-0472">Membrane</keyword>
<feature type="transmembrane region" description="Helical" evidence="1">
    <location>
        <begin position="47"/>
        <end position="66"/>
    </location>
</feature>